<keyword evidence="1" id="KW-1133">Transmembrane helix</keyword>
<keyword evidence="3" id="KW-1185">Reference proteome</keyword>
<evidence type="ECO:0008006" key="4">
    <source>
        <dbReference type="Google" id="ProtNLM"/>
    </source>
</evidence>
<name>A0ABM8H5C2_9MICO</name>
<gene>
    <name evidence="2" type="ORF">GCM10025870_30890</name>
</gene>
<keyword evidence="1" id="KW-0472">Membrane</keyword>
<accession>A0ABM8H5C2</accession>
<sequence length="149" mass="14873">MPRRALHEERGSASLEFLTVGMILLVPLVYLVLAIGAVQSAALGVEGAARHAARVAALHAAGGGANPAGVVDRAVRVSLADYGIDAGATSVGFECDGACDAPGSRIRVRVDAAVALPVVPAVLVSNGIGSVRVGAEATQTVSRVARSAP</sequence>
<reference evidence="3" key="1">
    <citation type="journal article" date="2019" name="Int. J. Syst. Evol. Microbiol.">
        <title>The Global Catalogue of Microorganisms (GCM) 10K type strain sequencing project: providing services to taxonomists for standard genome sequencing and annotation.</title>
        <authorList>
            <consortium name="The Broad Institute Genomics Platform"/>
            <consortium name="The Broad Institute Genome Sequencing Center for Infectious Disease"/>
            <person name="Wu L."/>
            <person name="Ma J."/>
        </authorList>
    </citation>
    <scope>NUCLEOTIDE SEQUENCE [LARGE SCALE GENOMIC DNA]</scope>
    <source>
        <strain evidence="3">NBRC 109019</strain>
    </source>
</reference>
<organism evidence="2 3">
    <name type="scientific">Agromyces marinus</name>
    <dbReference type="NCBI Taxonomy" id="1389020"/>
    <lineage>
        <taxon>Bacteria</taxon>
        <taxon>Bacillati</taxon>
        <taxon>Actinomycetota</taxon>
        <taxon>Actinomycetes</taxon>
        <taxon>Micrococcales</taxon>
        <taxon>Microbacteriaceae</taxon>
        <taxon>Agromyces</taxon>
    </lineage>
</organism>
<evidence type="ECO:0000256" key="1">
    <source>
        <dbReference type="SAM" id="Phobius"/>
    </source>
</evidence>
<feature type="transmembrane region" description="Helical" evidence="1">
    <location>
        <begin position="20"/>
        <end position="45"/>
    </location>
</feature>
<protein>
    <recommendedName>
        <fullName evidence="4">TadE-like protein</fullName>
    </recommendedName>
</protein>
<keyword evidence="1" id="KW-0812">Transmembrane</keyword>
<proteinExistence type="predicted"/>
<dbReference type="EMBL" id="AP027734">
    <property type="protein sequence ID" value="BDZ56016.1"/>
    <property type="molecule type" value="Genomic_DNA"/>
</dbReference>
<evidence type="ECO:0000313" key="2">
    <source>
        <dbReference type="EMBL" id="BDZ56016.1"/>
    </source>
</evidence>
<dbReference type="Proteomes" id="UP001321477">
    <property type="component" value="Chromosome"/>
</dbReference>
<evidence type="ECO:0000313" key="3">
    <source>
        <dbReference type="Proteomes" id="UP001321477"/>
    </source>
</evidence>
<dbReference type="RefSeq" id="WP_286329179.1">
    <property type="nucleotide sequence ID" value="NZ_AP027734.1"/>
</dbReference>